<sequence length="265" mass="27642">MKFKTLSSVALLATMTAGALVGPAAFAETESKTLTGKGTIIYKEDDSTNEITDPEKPGETIDPGEEITVNPNGGPITIDAVSNLDFGEQTIGVSPTAQTYKAAALVTKDASANDITRGHFVQWTDKRAGNDHTYEIRANLTQQFKNGTNLLNGATIAYSNGMLNSDMPVANWPTATPKNLVLTEDGGSQQVFDNTASTGAIGLGTYTAEFGQSAADVTNVRNDVSTGLAGDSVVLTVPAGLSISTGTYQADVTWSIEYTPAPVAP</sequence>
<dbReference type="Pfam" id="PF13731">
    <property type="entry name" value="WxL"/>
    <property type="match status" value="1"/>
</dbReference>
<dbReference type="EMBL" id="MIJY01000007">
    <property type="protein sequence ID" value="OEG18192.1"/>
    <property type="molecule type" value="Genomic_DNA"/>
</dbReference>
<dbReference type="Proteomes" id="UP000095094">
    <property type="component" value="Unassembled WGS sequence"/>
</dbReference>
<name>A0A1E5H016_9ENTE</name>
<reference evidence="4" key="1">
    <citation type="submission" date="2016-09" db="EMBL/GenBank/DDBJ databases">
        <authorList>
            <person name="Gulvik C.A."/>
        </authorList>
    </citation>
    <scope>NUCLEOTIDE SEQUENCE [LARGE SCALE GENOMIC DNA]</scope>
    <source>
        <strain evidence="4">LMG 8895</strain>
    </source>
</reference>
<evidence type="ECO:0000313" key="3">
    <source>
        <dbReference type="EMBL" id="OEG18192.1"/>
    </source>
</evidence>
<organism evidence="3 4">
    <name type="scientific">Enterococcus termitis</name>
    <dbReference type="NCBI Taxonomy" id="332950"/>
    <lineage>
        <taxon>Bacteria</taxon>
        <taxon>Bacillati</taxon>
        <taxon>Bacillota</taxon>
        <taxon>Bacilli</taxon>
        <taxon>Lactobacillales</taxon>
        <taxon>Enterococcaceae</taxon>
        <taxon>Enterococcus</taxon>
    </lineage>
</organism>
<evidence type="ECO:0000313" key="4">
    <source>
        <dbReference type="Proteomes" id="UP000095094"/>
    </source>
</evidence>
<dbReference type="RefSeq" id="WP_069662745.1">
    <property type="nucleotide sequence ID" value="NZ_JBHUJJ010000001.1"/>
</dbReference>
<keyword evidence="4" id="KW-1185">Reference proteome</keyword>
<gene>
    <name evidence="3" type="ORF">BCR25_17025</name>
</gene>
<comment type="caution">
    <text evidence="3">The sequence shown here is derived from an EMBL/GenBank/DDBJ whole genome shotgun (WGS) entry which is preliminary data.</text>
</comment>
<evidence type="ECO:0000259" key="2">
    <source>
        <dbReference type="Pfam" id="PF13731"/>
    </source>
</evidence>
<dbReference type="AlphaFoldDB" id="A0A1E5H016"/>
<dbReference type="InterPro" id="IPR027994">
    <property type="entry name" value="WxL_dom"/>
</dbReference>
<dbReference type="OrthoDB" id="2185849at2"/>
<feature type="chain" id="PRO_5039660764" description="WxL domain-containing protein" evidence="1">
    <location>
        <begin position="20"/>
        <end position="265"/>
    </location>
</feature>
<protein>
    <recommendedName>
        <fullName evidence="2">WxL domain-containing protein</fullName>
    </recommendedName>
</protein>
<feature type="domain" description="WxL" evidence="2">
    <location>
        <begin position="30"/>
        <end position="260"/>
    </location>
</feature>
<accession>A0A1E5H016</accession>
<proteinExistence type="predicted"/>
<feature type="signal peptide" evidence="1">
    <location>
        <begin position="1"/>
        <end position="19"/>
    </location>
</feature>
<evidence type="ECO:0000256" key="1">
    <source>
        <dbReference type="SAM" id="SignalP"/>
    </source>
</evidence>
<keyword evidence="1" id="KW-0732">Signal</keyword>